<evidence type="ECO:0000256" key="4">
    <source>
        <dbReference type="ARBA" id="ARBA00022692"/>
    </source>
</evidence>
<dbReference type="InterPro" id="IPR011701">
    <property type="entry name" value="MFS"/>
</dbReference>
<feature type="transmembrane region" description="Helical" evidence="8">
    <location>
        <begin position="432"/>
        <end position="453"/>
    </location>
</feature>
<dbReference type="CDD" id="cd17321">
    <property type="entry name" value="MFS_MMR_MDR_like"/>
    <property type="match status" value="1"/>
</dbReference>
<dbReference type="GO" id="GO:0005886">
    <property type="term" value="C:plasma membrane"/>
    <property type="evidence" value="ECO:0007669"/>
    <property type="project" value="UniProtKB-SubCell"/>
</dbReference>
<dbReference type="SUPFAM" id="SSF103473">
    <property type="entry name" value="MFS general substrate transporter"/>
    <property type="match status" value="1"/>
</dbReference>
<feature type="transmembrane region" description="Helical" evidence="8">
    <location>
        <begin position="267"/>
        <end position="291"/>
    </location>
</feature>
<feature type="transmembrane region" description="Helical" evidence="8">
    <location>
        <begin position="143"/>
        <end position="163"/>
    </location>
</feature>
<organism evidence="10 11">
    <name type="scientific">Streptomyces fumanus</name>
    <dbReference type="NCBI Taxonomy" id="67302"/>
    <lineage>
        <taxon>Bacteria</taxon>
        <taxon>Bacillati</taxon>
        <taxon>Actinomycetota</taxon>
        <taxon>Actinomycetes</taxon>
        <taxon>Kitasatosporales</taxon>
        <taxon>Streptomycetaceae</taxon>
        <taxon>Streptomyces</taxon>
    </lineage>
</organism>
<feature type="transmembrane region" description="Helical" evidence="8">
    <location>
        <begin position="228"/>
        <end position="246"/>
    </location>
</feature>
<evidence type="ECO:0000256" key="6">
    <source>
        <dbReference type="ARBA" id="ARBA00023136"/>
    </source>
</evidence>
<feature type="transmembrane region" description="Helical" evidence="8">
    <location>
        <begin position="402"/>
        <end position="420"/>
    </location>
</feature>
<evidence type="ECO:0000256" key="1">
    <source>
        <dbReference type="ARBA" id="ARBA00004651"/>
    </source>
</evidence>
<protein>
    <submittedName>
        <fullName evidence="10">MFS transporter</fullName>
    </submittedName>
</protein>
<feature type="transmembrane region" description="Helical" evidence="8">
    <location>
        <begin position="297"/>
        <end position="315"/>
    </location>
</feature>
<dbReference type="PROSITE" id="PS50850">
    <property type="entry name" value="MFS"/>
    <property type="match status" value="1"/>
</dbReference>
<dbReference type="GO" id="GO:0022857">
    <property type="term" value="F:transmembrane transporter activity"/>
    <property type="evidence" value="ECO:0007669"/>
    <property type="project" value="InterPro"/>
</dbReference>
<name>A0A919AZI8_9ACTN</name>
<dbReference type="InterPro" id="IPR036259">
    <property type="entry name" value="MFS_trans_sf"/>
</dbReference>
<keyword evidence="11" id="KW-1185">Reference proteome</keyword>
<dbReference type="InterPro" id="IPR020846">
    <property type="entry name" value="MFS_dom"/>
</dbReference>
<feature type="domain" description="Major facilitator superfamily (MFS) profile" evidence="9">
    <location>
        <begin position="16"/>
        <end position="455"/>
    </location>
</feature>
<evidence type="ECO:0000256" key="5">
    <source>
        <dbReference type="ARBA" id="ARBA00022989"/>
    </source>
</evidence>
<accession>A0A919AZI8</accession>
<dbReference type="AlphaFoldDB" id="A0A919AZI8"/>
<evidence type="ECO:0000256" key="7">
    <source>
        <dbReference type="ARBA" id="ARBA00023251"/>
    </source>
</evidence>
<dbReference type="PANTHER" id="PTHR42718">
    <property type="entry name" value="MAJOR FACILITATOR SUPERFAMILY MULTIDRUG TRANSPORTER MFSC"/>
    <property type="match status" value="1"/>
</dbReference>
<evidence type="ECO:0000313" key="10">
    <source>
        <dbReference type="EMBL" id="GHF34297.1"/>
    </source>
</evidence>
<dbReference type="EMBL" id="BNBI01000024">
    <property type="protein sequence ID" value="GHF34297.1"/>
    <property type="molecule type" value="Genomic_DNA"/>
</dbReference>
<keyword evidence="2" id="KW-0813">Transport</keyword>
<dbReference type="Gene3D" id="1.20.1250.20">
    <property type="entry name" value="MFS general substrate transporter like domains"/>
    <property type="match status" value="1"/>
</dbReference>
<dbReference type="GO" id="GO:0046677">
    <property type="term" value="P:response to antibiotic"/>
    <property type="evidence" value="ECO:0007669"/>
    <property type="project" value="UniProtKB-KW"/>
</dbReference>
<keyword evidence="3" id="KW-1003">Cell membrane</keyword>
<dbReference type="RefSeq" id="WP_190208495.1">
    <property type="nucleotide sequence ID" value="NZ_BNBI01000024.1"/>
</dbReference>
<dbReference type="Pfam" id="PF07690">
    <property type="entry name" value="MFS_1"/>
    <property type="match status" value="1"/>
</dbReference>
<evidence type="ECO:0000259" key="9">
    <source>
        <dbReference type="PROSITE" id="PS50850"/>
    </source>
</evidence>
<keyword evidence="7" id="KW-0046">Antibiotic resistance</keyword>
<dbReference type="Proteomes" id="UP000630718">
    <property type="component" value="Unassembled WGS sequence"/>
</dbReference>
<keyword evidence="4 8" id="KW-0812">Transmembrane</keyword>
<proteinExistence type="predicted"/>
<gene>
    <name evidence="10" type="ORF">GCM10018772_69930</name>
</gene>
<evidence type="ECO:0000256" key="3">
    <source>
        <dbReference type="ARBA" id="ARBA00022475"/>
    </source>
</evidence>
<feature type="transmembrane region" description="Helical" evidence="8">
    <location>
        <begin position="169"/>
        <end position="190"/>
    </location>
</feature>
<reference evidence="10" key="2">
    <citation type="submission" date="2020-09" db="EMBL/GenBank/DDBJ databases">
        <authorList>
            <person name="Sun Q."/>
            <person name="Ohkuma M."/>
        </authorList>
    </citation>
    <scope>NUCLEOTIDE SEQUENCE</scope>
    <source>
        <strain evidence="10">JCM 4477</strain>
    </source>
</reference>
<comment type="subcellular location">
    <subcellularLocation>
        <location evidence="1">Cell membrane</location>
        <topology evidence="1">Multi-pass membrane protein</topology>
    </subcellularLocation>
</comment>
<keyword evidence="6 8" id="KW-0472">Membrane</keyword>
<feature type="transmembrane region" description="Helical" evidence="8">
    <location>
        <begin position="51"/>
        <end position="70"/>
    </location>
</feature>
<dbReference type="PANTHER" id="PTHR42718:SF46">
    <property type="entry name" value="BLR6921 PROTEIN"/>
    <property type="match status" value="1"/>
</dbReference>
<evidence type="ECO:0000256" key="8">
    <source>
        <dbReference type="SAM" id="Phobius"/>
    </source>
</evidence>
<feature type="transmembrane region" description="Helical" evidence="8">
    <location>
        <begin position="12"/>
        <end position="31"/>
    </location>
</feature>
<dbReference type="PROSITE" id="PS00216">
    <property type="entry name" value="SUGAR_TRANSPORT_1"/>
    <property type="match status" value="1"/>
</dbReference>
<feature type="transmembrane region" description="Helical" evidence="8">
    <location>
        <begin position="359"/>
        <end position="381"/>
    </location>
</feature>
<reference evidence="10" key="1">
    <citation type="journal article" date="2014" name="Int. J. Syst. Evol. Microbiol.">
        <title>Complete genome sequence of Corynebacterium casei LMG S-19264T (=DSM 44701T), isolated from a smear-ripened cheese.</title>
        <authorList>
            <consortium name="US DOE Joint Genome Institute (JGI-PGF)"/>
            <person name="Walter F."/>
            <person name="Albersmeier A."/>
            <person name="Kalinowski J."/>
            <person name="Ruckert C."/>
        </authorList>
    </citation>
    <scope>NUCLEOTIDE SEQUENCE</scope>
    <source>
        <strain evidence="10">JCM 4477</strain>
    </source>
</reference>
<evidence type="ECO:0000256" key="2">
    <source>
        <dbReference type="ARBA" id="ARBA00022448"/>
    </source>
</evidence>
<feature type="transmembrane region" description="Helical" evidence="8">
    <location>
        <begin position="202"/>
        <end position="222"/>
    </location>
</feature>
<feature type="transmembrane region" description="Helical" evidence="8">
    <location>
        <begin position="327"/>
        <end position="347"/>
    </location>
</feature>
<comment type="caution">
    <text evidence="10">The sequence shown here is derived from an EMBL/GenBank/DDBJ whole genome shotgun (WGS) entry which is preliminary data.</text>
</comment>
<feature type="transmembrane region" description="Helical" evidence="8">
    <location>
        <begin position="114"/>
        <end position="131"/>
    </location>
</feature>
<sequence length="466" mass="46463">MTVQTLPHKSRSSGAVLAVLSASQFLVTLNTSIVNVALPAIGADLHLSSSALTWIVNAYLIAFGALLPAGGRLADLFGRRRVFAAGLVLFTAGSIAASIPAGGALLIAGRAVQGVGAAVLSPAALAILLSVSPAGPARNKALGVWGAVSAAGGAAGVLFSGVLTSGLGWWAIFAVSAVIGLPLLLAVPALVPGDVRRADGRLDVLGALIITAGLLLLVYGLGRIDWSRPSTTLVAASGLALLLLLGPVERRAAEPLVPPVLLHSRSVVVGNVLMLLLGMVWVATFFFLPLYQQRVLGYSPLVAGVTQLPLAAALMSASTLAGRVKGTLVPGLLLLAGGLVWLARVPVRGGFLADLLGPTLLIGVGLGLAFVPLTALGVAGVSPDHAGVAGGLINTTRQVGGALGLAVLTSVAAGATGGGTSPAHLADGYRSALLTASGLVLFTALVAGAYTAWTRRHSARPAVASG</sequence>
<evidence type="ECO:0000313" key="11">
    <source>
        <dbReference type="Proteomes" id="UP000630718"/>
    </source>
</evidence>
<keyword evidence="5 8" id="KW-1133">Transmembrane helix</keyword>
<dbReference type="InterPro" id="IPR005829">
    <property type="entry name" value="Sugar_transporter_CS"/>
</dbReference>
<feature type="transmembrane region" description="Helical" evidence="8">
    <location>
        <begin position="82"/>
        <end position="108"/>
    </location>
</feature>
<dbReference type="Gene3D" id="1.20.1720.10">
    <property type="entry name" value="Multidrug resistance protein D"/>
    <property type="match status" value="1"/>
</dbReference>